<evidence type="ECO:0000256" key="2">
    <source>
        <dbReference type="ARBA" id="ARBA00023242"/>
    </source>
</evidence>
<dbReference type="InterPro" id="IPR036864">
    <property type="entry name" value="Zn2-C6_fun-type_DNA-bd_sf"/>
</dbReference>
<dbReference type="OrthoDB" id="2561864at2759"/>
<dbReference type="Pfam" id="PF04082">
    <property type="entry name" value="Fungal_trans"/>
    <property type="match status" value="1"/>
</dbReference>
<dbReference type="SMART" id="SM00906">
    <property type="entry name" value="Fungal_trans"/>
    <property type="match status" value="1"/>
</dbReference>
<dbReference type="GO" id="GO:0008270">
    <property type="term" value="F:zinc ion binding"/>
    <property type="evidence" value="ECO:0007669"/>
    <property type="project" value="InterPro"/>
</dbReference>
<keyword evidence="2" id="KW-0539">Nucleus</keyword>
<dbReference type="PROSITE" id="PS50048">
    <property type="entry name" value="ZN2_CY6_FUNGAL_2"/>
    <property type="match status" value="1"/>
</dbReference>
<evidence type="ECO:0000313" key="6">
    <source>
        <dbReference type="Proteomes" id="UP000092583"/>
    </source>
</evidence>
<feature type="region of interest" description="Disordered" evidence="3">
    <location>
        <begin position="1"/>
        <end position="27"/>
    </location>
</feature>
<dbReference type="InterPro" id="IPR001138">
    <property type="entry name" value="Zn2Cys6_DnaBD"/>
</dbReference>
<dbReference type="PANTHER" id="PTHR31668">
    <property type="entry name" value="GLUCOSE TRANSPORT TRANSCRIPTION REGULATOR RGT1-RELATED-RELATED"/>
    <property type="match status" value="1"/>
</dbReference>
<evidence type="ECO:0000256" key="3">
    <source>
        <dbReference type="SAM" id="MobiDB-lite"/>
    </source>
</evidence>
<dbReference type="Proteomes" id="UP000092583">
    <property type="component" value="Unassembled WGS sequence"/>
</dbReference>
<dbReference type="GO" id="GO:0003677">
    <property type="term" value="F:DNA binding"/>
    <property type="evidence" value="ECO:0007669"/>
    <property type="project" value="InterPro"/>
</dbReference>
<dbReference type="InterPro" id="IPR050797">
    <property type="entry name" value="Carb_Metab_Trans_Reg"/>
</dbReference>
<evidence type="ECO:0000313" key="5">
    <source>
        <dbReference type="EMBL" id="OCF60010.1"/>
    </source>
</evidence>
<dbReference type="Pfam" id="PF00172">
    <property type="entry name" value="Zn_clus"/>
    <property type="match status" value="1"/>
</dbReference>
<feature type="region of interest" description="Disordered" evidence="3">
    <location>
        <begin position="67"/>
        <end position="89"/>
    </location>
</feature>
<evidence type="ECO:0000256" key="1">
    <source>
        <dbReference type="ARBA" id="ARBA00022723"/>
    </source>
</evidence>
<reference evidence="5 6" key="1">
    <citation type="submission" date="2013-07" db="EMBL/GenBank/DDBJ databases">
        <title>The Genome Sequence of Kwoniella mangroviensis CBS10435.</title>
        <authorList>
            <consortium name="The Broad Institute Genome Sequencing Platform"/>
            <person name="Cuomo C."/>
            <person name="Litvintseva A."/>
            <person name="Chen Y."/>
            <person name="Heitman J."/>
            <person name="Sun S."/>
            <person name="Springer D."/>
            <person name="Dromer F."/>
            <person name="Young S.K."/>
            <person name="Zeng Q."/>
            <person name="Gargeya S."/>
            <person name="Fitzgerald M."/>
            <person name="Abouelleil A."/>
            <person name="Alvarado L."/>
            <person name="Berlin A.M."/>
            <person name="Chapman S.B."/>
            <person name="Dewar J."/>
            <person name="Goldberg J."/>
            <person name="Griggs A."/>
            <person name="Gujja S."/>
            <person name="Hansen M."/>
            <person name="Howarth C."/>
            <person name="Imamovic A."/>
            <person name="Larimer J."/>
            <person name="McCowan C."/>
            <person name="Murphy C."/>
            <person name="Pearson M."/>
            <person name="Priest M."/>
            <person name="Roberts A."/>
            <person name="Saif S."/>
            <person name="Shea T."/>
            <person name="Sykes S."/>
            <person name="Wortman J."/>
            <person name="Nusbaum C."/>
            <person name="Birren B."/>
        </authorList>
    </citation>
    <scope>NUCLEOTIDE SEQUENCE [LARGE SCALE GENOMIC DNA]</scope>
    <source>
        <strain evidence="5 6">CBS 10435</strain>
    </source>
</reference>
<dbReference type="AlphaFoldDB" id="A0A1B9IWV2"/>
<accession>A0A1B9IWV2</accession>
<gene>
    <name evidence="5" type="ORF">L486_02683</name>
</gene>
<dbReference type="CDD" id="cd12148">
    <property type="entry name" value="fungal_TF_MHR"/>
    <property type="match status" value="1"/>
</dbReference>
<feature type="compositionally biased region" description="Polar residues" evidence="3">
    <location>
        <begin position="73"/>
        <end position="82"/>
    </location>
</feature>
<protein>
    <recommendedName>
        <fullName evidence="4">Zn(2)-C6 fungal-type domain-containing protein</fullName>
    </recommendedName>
</protein>
<proteinExistence type="predicted"/>
<keyword evidence="6" id="KW-1185">Reference proteome</keyword>
<dbReference type="PANTHER" id="PTHR31668:SF10">
    <property type="entry name" value="ZN(II)2CYS6 TRANSCRIPTION FACTOR (EUROFUNG)"/>
    <property type="match status" value="1"/>
</dbReference>
<dbReference type="GO" id="GO:0000981">
    <property type="term" value="F:DNA-binding transcription factor activity, RNA polymerase II-specific"/>
    <property type="evidence" value="ECO:0007669"/>
    <property type="project" value="InterPro"/>
</dbReference>
<dbReference type="PROSITE" id="PS00463">
    <property type="entry name" value="ZN2_CY6_FUNGAL_1"/>
    <property type="match status" value="1"/>
</dbReference>
<keyword evidence="1" id="KW-0479">Metal-binding</keyword>
<dbReference type="EMBL" id="KI669460">
    <property type="protein sequence ID" value="OCF60010.1"/>
    <property type="molecule type" value="Genomic_DNA"/>
</dbReference>
<evidence type="ECO:0000259" key="4">
    <source>
        <dbReference type="PROSITE" id="PS50048"/>
    </source>
</evidence>
<organism evidence="5 6">
    <name type="scientific">Kwoniella mangroviensis CBS 10435</name>
    <dbReference type="NCBI Taxonomy" id="1331196"/>
    <lineage>
        <taxon>Eukaryota</taxon>
        <taxon>Fungi</taxon>
        <taxon>Dikarya</taxon>
        <taxon>Basidiomycota</taxon>
        <taxon>Agaricomycotina</taxon>
        <taxon>Tremellomycetes</taxon>
        <taxon>Tremellales</taxon>
        <taxon>Cryptococcaceae</taxon>
        <taxon>Kwoniella</taxon>
    </lineage>
</organism>
<feature type="domain" description="Zn(2)-C6 fungal-type" evidence="4">
    <location>
        <begin position="28"/>
        <end position="60"/>
    </location>
</feature>
<feature type="compositionally biased region" description="Basic and acidic residues" evidence="3">
    <location>
        <begin position="1"/>
        <end position="11"/>
    </location>
</feature>
<name>A0A1B9IWV2_9TREE</name>
<reference evidence="6" key="2">
    <citation type="submission" date="2013-12" db="EMBL/GenBank/DDBJ databases">
        <title>Evolution of pathogenesis and genome organization in the Tremellales.</title>
        <authorList>
            <person name="Cuomo C."/>
            <person name="Litvintseva A."/>
            <person name="Heitman J."/>
            <person name="Chen Y."/>
            <person name="Sun S."/>
            <person name="Springer D."/>
            <person name="Dromer F."/>
            <person name="Young S."/>
            <person name="Zeng Q."/>
            <person name="Chapman S."/>
            <person name="Gujja S."/>
            <person name="Saif S."/>
            <person name="Birren B."/>
        </authorList>
    </citation>
    <scope>NUCLEOTIDE SEQUENCE [LARGE SCALE GENOMIC DNA]</scope>
    <source>
        <strain evidence="6">CBS 10435</strain>
    </source>
</reference>
<dbReference type="STRING" id="1331196.A0A1B9IWV2"/>
<dbReference type="InterPro" id="IPR007219">
    <property type="entry name" value="XnlR_reg_dom"/>
</dbReference>
<dbReference type="GO" id="GO:0006351">
    <property type="term" value="P:DNA-templated transcription"/>
    <property type="evidence" value="ECO:0007669"/>
    <property type="project" value="InterPro"/>
</dbReference>
<dbReference type="Gene3D" id="4.10.240.10">
    <property type="entry name" value="Zn(2)-C6 fungal-type DNA-binding domain"/>
    <property type="match status" value="1"/>
</dbReference>
<dbReference type="CDD" id="cd00067">
    <property type="entry name" value="GAL4"/>
    <property type="match status" value="1"/>
</dbReference>
<dbReference type="SUPFAM" id="SSF57701">
    <property type="entry name" value="Zn2/Cys6 DNA-binding domain"/>
    <property type="match status" value="1"/>
</dbReference>
<dbReference type="GO" id="GO:0001080">
    <property type="term" value="P:nitrogen catabolite activation of transcription from RNA polymerase II promoter"/>
    <property type="evidence" value="ECO:0007669"/>
    <property type="project" value="TreeGrafter"/>
</dbReference>
<dbReference type="GO" id="GO:0005634">
    <property type="term" value="C:nucleus"/>
    <property type="evidence" value="ECO:0007669"/>
    <property type="project" value="TreeGrafter"/>
</dbReference>
<sequence>MPRVPTEKESKIPTTNEPRKIGSKKVRPCDNCRRQKHSCHITIPGKPCTDCAARNKECTFIAPPLKRHCKTPPRNTSSSIAGPSSRPINRERRIHSMSALIRGGRLPIMAEEDEPDGSDDAYYDSLDMEYDDCEESHYLGPSAIAASSLAASLSSGGGGPGQRFRQVSNGPVPALFVRNPALLYGRLGPPEGTQPLLQECVELVGQEKAQELTQLFKETTLLAFPVANRMRLEAVIRREPGSGTYSPTFLAALMSHAIYTYRPMERAVATIMWKKVLAALEDEYRLPRLVTLQTTMMILLCNPHENHAQNSMALGRAVGCAYVLGLHVECIKWKLPRWERSLRRRLWWSLIIMDTWRSYIQGRPPYIHPTDHNVSLPKMWDADWGNETSDEPRQSMLSFIGMAKLTVILERITSNFHTLQAAVSPPRDPYRSVLLESIANDLDAFQDWLDPQLDLPIKPKLTSRAPGVRSMQVAHLGLKVALIRLTLGEPGETSHDLEGTLKAALKIGKELVEFLETLDPVDYQPFWFPYSAFNILNGAALLLRIAVKANTLYPMINLQSGDVLIRLVTVIKAGYISSWTTAITAKTHLELLLKSLESDLPLAQSLLSILADPPKVHDALSQDQLLDPSMTGVMGTGTGSNPEWSLDINNLFAPMTDVDQQLWSSLGWLWDTQSMQS</sequence>